<dbReference type="InterPro" id="IPR021005">
    <property type="entry name" value="Znf_CGNR"/>
</dbReference>
<dbReference type="RefSeq" id="WP_125093202.1">
    <property type="nucleotide sequence ID" value="NZ_RSAA01000035.1"/>
</dbReference>
<reference evidence="2 3" key="1">
    <citation type="submission" date="2018-11" db="EMBL/GenBank/DDBJ databases">
        <title>Saccharopolyspora rhizosphaerae sp. nov., an actinomycete isolated from rhizosphere soil in Thailand.</title>
        <authorList>
            <person name="Intra B."/>
            <person name="Euanorasetr J."/>
            <person name="Take A."/>
            <person name="Inahashi Y."/>
            <person name="Mori M."/>
            <person name="Panbangred W."/>
            <person name="Matsumoto A."/>
        </authorList>
    </citation>
    <scope>NUCLEOTIDE SEQUENCE [LARGE SCALE GENOMIC DNA]</scope>
    <source>
        <strain evidence="2 3">H219</strain>
    </source>
</reference>
<dbReference type="InterPro" id="IPR010852">
    <property type="entry name" value="ABATE"/>
</dbReference>
<dbReference type="PANTHER" id="PTHR35525">
    <property type="entry name" value="BLL6575 PROTEIN"/>
    <property type="match status" value="1"/>
</dbReference>
<accession>A0A426JJ15</accession>
<proteinExistence type="predicted"/>
<dbReference type="PANTHER" id="PTHR35525:SF3">
    <property type="entry name" value="BLL6575 PROTEIN"/>
    <property type="match status" value="1"/>
</dbReference>
<comment type="caution">
    <text evidence="2">The sequence shown here is derived from an EMBL/GenBank/DDBJ whole genome shotgun (WGS) entry which is preliminary data.</text>
</comment>
<dbReference type="OrthoDB" id="3211108at2"/>
<dbReference type="Proteomes" id="UP000274515">
    <property type="component" value="Unassembled WGS sequence"/>
</dbReference>
<evidence type="ECO:0000313" key="2">
    <source>
        <dbReference type="EMBL" id="RRO13117.1"/>
    </source>
</evidence>
<keyword evidence="3" id="KW-1185">Reference proteome</keyword>
<organism evidence="2 3">
    <name type="scientific">Saccharopolyspora rhizosphaerae</name>
    <dbReference type="NCBI Taxonomy" id="2492662"/>
    <lineage>
        <taxon>Bacteria</taxon>
        <taxon>Bacillati</taxon>
        <taxon>Actinomycetota</taxon>
        <taxon>Actinomycetes</taxon>
        <taxon>Pseudonocardiales</taxon>
        <taxon>Pseudonocardiaceae</taxon>
        <taxon>Saccharopolyspora</taxon>
    </lineage>
</organism>
<sequence>MFTVPLLDLSCLVEFVNEYADRPRAVADEQAAPYPDASELLAWPGGFPEHTLADLAGVANAIYGVFSSAGEGRALDELNVVLRSTGPTPVATESGLRWTVDRPEGVLPAALATCVLDWLLNHGQARIGTCGASHCVDVYADASPAGRRVFCSSTCLNRHKVAAHRRRRSRSREQPG</sequence>
<dbReference type="Pfam" id="PF11706">
    <property type="entry name" value="zf-CGNR"/>
    <property type="match status" value="1"/>
</dbReference>
<gene>
    <name evidence="2" type="ORF">EIL87_26090</name>
</gene>
<evidence type="ECO:0000313" key="3">
    <source>
        <dbReference type="Proteomes" id="UP000274515"/>
    </source>
</evidence>
<dbReference type="SUPFAM" id="SSF160904">
    <property type="entry name" value="Jann2411-like"/>
    <property type="match status" value="1"/>
</dbReference>
<dbReference type="AlphaFoldDB" id="A0A426JJ15"/>
<dbReference type="Gene3D" id="1.10.3300.10">
    <property type="entry name" value="Jann2411-like domain"/>
    <property type="match status" value="1"/>
</dbReference>
<dbReference type="EMBL" id="RSAA01000035">
    <property type="protein sequence ID" value="RRO13117.1"/>
    <property type="molecule type" value="Genomic_DNA"/>
</dbReference>
<dbReference type="InterPro" id="IPR023286">
    <property type="entry name" value="ABATE_dom_sf"/>
</dbReference>
<feature type="domain" description="Zinc finger CGNR" evidence="1">
    <location>
        <begin position="126"/>
        <end position="168"/>
    </location>
</feature>
<evidence type="ECO:0000259" key="1">
    <source>
        <dbReference type="Pfam" id="PF11706"/>
    </source>
</evidence>
<name>A0A426JJ15_9PSEU</name>
<protein>
    <submittedName>
        <fullName evidence="2">CGNR zinc finger domain-containing protein</fullName>
    </submittedName>
</protein>